<dbReference type="GO" id="GO:0005524">
    <property type="term" value="F:ATP binding"/>
    <property type="evidence" value="ECO:0007669"/>
    <property type="project" value="UniProtKB-KW"/>
</dbReference>
<protein>
    <recommendedName>
        <fullName evidence="1">pyridoxal kinase</fullName>
        <ecNumber evidence="1">2.7.1.35</ecNumber>
    </recommendedName>
</protein>
<evidence type="ECO:0000256" key="2">
    <source>
        <dbReference type="ARBA" id="ARBA00022679"/>
    </source>
</evidence>
<dbReference type="EMBL" id="CP009056">
    <property type="protein sequence ID" value="AJA44369.1"/>
    <property type="molecule type" value="Genomic_DNA"/>
</dbReference>
<sequence>MKRILSIQSNVVYGYAGNKVATFPMQLLGIEVMPVHTVQLSSSTIYPHYDGIILGDKQISRIINSLEQIGVLASIDAIISGYIGCAKQGEEIYQAVKKIKQYNPNAIYVCDPVMGGDINKGSSIPRDLIDFFSQKAVKLADYITPNLLELQLLSQKTLQNFDDVLNAVNSLKQQNTVNIIVKNLLHAGKDNSKFEMILANEQATYHLTRPLYDFTRRPIGVGDLICSTFTAHLVNGKSELAAFELAANIANDVLDITKQQNSLELEIIKAQHFIQHPQMLYRAVKI</sequence>
<dbReference type="NCBIfam" id="NF004398">
    <property type="entry name" value="PRK05756.1"/>
    <property type="match status" value="1"/>
</dbReference>
<dbReference type="Pfam" id="PF08543">
    <property type="entry name" value="Phos_pyr_kin"/>
    <property type="match status" value="1"/>
</dbReference>
<dbReference type="RefSeq" id="WP_039103816.1">
    <property type="nucleotide sequence ID" value="NZ_CP009056.1"/>
</dbReference>
<dbReference type="STRING" id="1267021.FPB0191_00538"/>
<dbReference type="InterPro" id="IPR004625">
    <property type="entry name" value="PyrdxlKinase"/>
</dbReference>
<dbReference type="SUPFAM" id="SSF53613">
    <property type="entry name" value="Ribokinase-like"/>
    <property type="match status" value="1"/>
</dbReference>
<dbReference type="GO" id="GO:0009443">
    <property type="term" value="P:pyridoxal 5'-phosphate salvage"/>
    <property type="evidence" value="ECO:0007669"/>
    <property type="project" value="InterPro"/>
</dbReference>
<dbReference type="NCBIfam" id="TIGR00687">
    <property type="entry name" value="pyridox_kin"/>
    <property type="match status" value="1"/>
</dbReference>
<keyword evidence="3" id="KW-0547">Nucleotide-binding</keyword>
<keyword evidence="8" id="KW-1185">Reference proteome</keyword>
<dbReference type="InterPro" id="IPR013749">
    <property type="entry name" value="PM/HMP-P_kinase-1"/>
</dbReference>
<evidence type="ECO:0000313" key="8">
    <source>
        <dbReference type="Proteomes" id="UP000030901"/>
    </source>
</evidence>
<evidence type="ECO:0000256" key="3">
    <source>
        <dbReference type="ARBA" id="ARBA00022741"/>
    </source>
</evidence>
<dbReference type="GO" id="GO:0005829">
    <property type="term" value="C:cytosol"/>
    <property type="evidence" value="ECO:0007669"/>
    <property type="project" value="TreeGrafter"/>
</dbReference>
<feature type="domain" description="Pyridoxamine kinase/Phosphomethylpyrimidine kinase" evidence="6">
    <location>
        <begin position="84"/>
        <end position="253"/>
    </location>
</feature>
<evidence type="ECO:0000256" key="4">
    <source>
        <dbReference type="ARBA" id="ARBA00022777"/>
    </source>
</evidence>
<name>A0A0A7RYJ9_FRIPE</name>
<dbReference type="Gene3D" id="3.40.1190.20">
    <property type="match status" value="1"/>
</dbReference>
<organism evidence="7 8">
    <name type="scientific">Frischella perrara</name>
    <dbReference type="NCBI Taxonomy" id="1267021"/>
    <lineage>
        <taxon>Bacteria</taxon>
        <taxon>Pseudomonadati</taxon>
        <taxon>Pseudomonadota</taxon>
        <taxon>Gammaproteobacteria</taxon>
        <taxon>Orbales</taxon>
        <taxon>Orbaceae</taxon>
        <taxon>Frischella</taxon>
    </lineage>
</organism>
<proteinExistence type="predicted"/>
<evidence type="ECO:0000259" key="6">
    <source>
        <dbReference type="Pfam" id="PF08543"/>
    </source>
</evidence>
<dbReference type="AlphaFoldDB" id="A0A0A7RYJ9"/>
<evidence type="ECO:0000256" key="1">
    <source>
        <dbReference type="ARBA" id="ARBA00012104"/>
    </source>
</evidence>
<dbReference type="KEGG" id="fpp:FPB0191_00538"/>
<dbReference type="EC" id="2.7.1.35" evidence="1"/>
<accession>A0A0A7RYJ9</accession>
<keyword evidence="4 7" id="KW-0418">Kinase</keyword>
<gene>
    <name evidence="7" type="ORF">FPB0191_00538</name>
</gene>
<evidence type="ECO:0000313" key="7">
    <source>
        <dbReference type="EMBL" id="AJA44369.1"/>
    </source>
</evidence>
<dbReference type="InterPro" id="IPR029056">
    <property type="entry name" value="Ribokinase-like"/>
</dbReference>
<dbReference type="PANTHER" id="PTHR10534">
    <property type="entry name" value="PYRIDOXAL KINASE"/>
    <property type="match status" value="1"/>
</dbReference>
<dbReference type="Proteomes" id="UP000030901">
    <property type="component" value="Chromosome"/>
</dbReference>
<dbReference type="HOGENOM" id="CLU_046496_3_0_6"/>
<dbReference type="GO" id="GO:0008478">
    <property type="term" value="F:pyridoxal kinase activity"/>
    <property type="evidence" value="ECO:0007669"/>
    <property type="project" value="UniProtKB-EC"/>
</dbReference>
<keyword evidence="2 7" id="KW-0808">Transferase</keyword>
<reference evidence="7 8" key="1">
    <citation type="journal article" date="2014" name="Appl. Environ. Microbiol.">
        <title>Gut symbionts from distinct hosts exhibit genotoxic activity via divergent colibactin biosynthetic pathways.</title>
        <authorList>
            <person name="Engel P."/>
            <person name="Vizcaino M.I."/>
            <person name="Crawford J.M."/>
        </authorList>
    </citation>
    <scope>NUCLEOTIDE SEQUENCE [LARGE SCALE GENOMIC DNA]</scope>
    <source>
        <strain evidence="7 8">PEB0191</strain>
    </source>
</reference>
<evidence type="ECO:0000256" key="5">
    <source>
        <dbReference type="ARBA" id="ARBA00022840"/>
    </source>
</evidence>
<keyword evidence="5" id="KW-0067">ATP-binding</keyword>
<dbReference type="CDD" id="cd01173">
    <property type="entry name" value="pyridoxal_pyridoxamine_kinase"/>
    <property type="match status" value="1"/>
</dbReference>
<dbReference type="PANTHER" id="PTHR10534:SF2">
    <property type="entry name" value="PYRIDOXAL KINASE"/>
    <property type="match status" value="1"/>
</dbReference>